<dbReference type="EMBL" id="JACCBA010000001">
    <property type="protein sequence ID" value="NYD52035.1"/>
    <property type="molecule type" value="Genomic_DNA"/>
</dbReference>
<accession>A0A7Y9EQD4</accession>
<keyword evidence="2" id="KW-1133">Transmembrane helix</keyword>
<evidence type="ECO:0008006" key="5">
    <source>
        <dbReference type="Google" id="ProtNLM"/>
    </source>
</evidence>
<keyword evidence="2" id="KW-0812">Transmembrane</keyword>
<evidence type="ECO:0000313" key="4">
    <source>
        <dbReference type="Proteomes" id="UP000529783"/>
    </source>
</evidence>
<keyword evidence="2" id="KW-0472">Membrane</keyword>
<comment type="caution">
    <text evidence="3">The sequence shown here is derived from an EMBL/GenBank/DDBJ whole genome shotgun (WGS) entry which is preliminary data.</text>
</comment>
<evidence type="ECO:0000256" key="2">
    <source>
        <dbReference type="SAM" id="Phobius"/>
    </source>
</evidence>
<organism evidence="3 4">
    <name type="scientific">Actinomadura luteofluorescens</name>
    <dbReference type="NCBI Taxonomy" id="46163"/>
    <lineage>
        <taxon>Bacteria</taxon>
        <taxon>Bacillati</taxon>
        <taxon>Actinomycetota</taxon>
        <taxon>Actinomycetes</taxon>
        <taxon>Streptosporangiales</taxon>
        <taxon>Thermomonosporaceae</taxon>
        <taxon>Actinomadura</taxon>
    </lineage>
</organism>
<feature type="region of interest" description="Disordered" evidence="1">
    <location>
        <begin position="200"/>
        <end position="313"/>
    </location>
</feature>
<proteinExistence type="predicted"/>
<protein>
    <recommendedName>
        <fullName evidence="5">DUF2637 domain-containing protein</fullName>
    </recommendedName>
</protein>
<dbReference type="AlphaFoldDB" id="A0A7Y9EQD4"/>
<gene>
    <name evidence="3" type="ORF">BJY14_008018</name>
</gene>
<feature type="region of interest" description="Disordered" evidence="1">
    <location>
        <begin position="1"/>
        <end position="51"/>
    </location>
</feature>
<feature type="compositionally biased region" description="Basic and acidic residues" evidence="1">
    <location>
        <begin position="31"/>
        <end position="43"/>
    </location>
</feature>
<name>A0A7Y9EQD4_9ACTN</name>
<evidence type="ECO:0000313" key="3">
    <source>
        <dbReference type="EMBL" id="NYD52035.1"/>
    </source>
</evidence>
<feature type="transmembrane region" description="Helical" evidence="2">
    <location>
        <begin position="162"/>
        <end position="181"/>
    </location>
</feature>
<feature type="transmembrane region" description="Helical" evidence="2">
    <location>
        <begin position="103"/>
        <end position="122"/>
    </location>
</feature>
<evidence type="ECO:0000256" key="1">
    <source>
        <dbReference type="SAM" id="MobiDB-lite"/>
    </source>
</evidence>
<dbReference type="RefSeq" id="WP_218905804.1">
    <property type="nucleotide sequence ID" value="NZ_JACCBA010000001.1"/>
</dbReference>
<dbReference type="Proteomes" id="UP000529783">
    <property type="component" value="Unassembled WGS sequence"/>
</dbReference>
<feature type="transmembrane region" description="Helical" evidence="2">
    <location>
        <begin position="65"/>
        <end position="83"/>
    </location>
</feature>
<sequence length="380" mass="42372">MNAALTSPARVNTGPEHAGTRSPRTPAPFTPDREPFTAERDAFTPDPGAVNGPVDADQIRSAERALSAGTWLIVFGAMLYSVLTVTPLMRAHTPDRWDWTAPILPLVVDAAVVIVVRLDSVLARLGHHGGRWPAVLRWMTGTMTLSLNVADSALKKDMVGVAVHAVAPLLLIVTAETGLAYRRAITAALTAERARQDAARTAAERAAADRAEAERQRAREEREHQARLAREQREHEAAMARQEAERRERAEHAERERAEAAERERRAERERAEQERERAERERERQQAAAERREREREHARREAERQRAEAAERERRALLAAGPVNGKLPEDRARQVVAAAYDAGMSVRNAAERCGWSIGWVAARYQELRDTPADQPATV</sequence>
<reference evidence="3 4" key="1">
    <citation type="submission" date="2020-07" db="EMBL/GenBank/DDBJ databases">
        <title>Sequencing the genomes of 1000 actinobacteria strains.</title>
        <authorList>
            <person name="Klenk H.-P."/>
        </authorList>
    </citation>
    <scope>NUCLEOTIDE SEQUENCE [LARGE SCALE GENOMIC DNA]</scope>
    <source>
        <strain evidence="3 4">DSM 40398</strain>
    </source>
</reference>
<keyword evidence="4" id="KW-1185">Reference proteome</keyword>